<feature type="transmembrane region" description="Helical" evidence="7">
    <location>
        <begin position="315"/>
        <end position="339"/>
    </location>
</feature>
<evidence type="ECO:0000259" key="8">
    <source>
        <dbReference type="Pfam" id="PF02554"/>
    </source>
</evidence>
<accession>A0A378NEY0</accession>
<evidence type="ECO:0000256" key="1">
    <source>
        <dbReference type="ARBA" id="ARBA00004651"/>
    </source>
</evidence>
<feature type="domain" description="CstA N-terminal" evidence="8">
    <location>
        <begin position="4"/>
        <end position="330"/>
    </location>
</feature>
<feature type="transmembrane region" description="Helical" evidence="7">
    <location>
        <begin position="412"/>
        <end position="430"/>
    </location>
</feature>
<feature type="transmembrane region" description="Helical" evidence="7">
    <location>
        <begin position="193"/>
        <end position="212"/>
    </location>
</feature>
<comment type="similarity">
    <text evidence="2">Belongs to the peptide transporter carbon starvation (CstA) (TC 2.A.114) family.</text>
</comment>
<dbReference type="InterPro" id="IPR051605">
    <property type="entry name" value="CstA"/>
</dbReference>
<feature type="transmembrane region" description="Helical" evidence="7">
    <location>
        <begin position="436"/>
        <end position="457"/>
    </location>
</feature>
<evidence type="ECO:0000313" key="10">
    <source>
        <dbReference type="Proteomes" id="UP000254031"/>
    </source>
</evidence>
<dbReference type="GO" id="GO:0005886">
    <property type="term" value="C:plasma membrane"/>
    <property type="evidence" value="ECO:0007669"/>
    <property type="project" value="UniProtKB-SubCell"/>
</dbReference>
<proteinExistence type="inferred from homology"/>
<dbReference type="AlphaFoldDB" id="A0A378NEY0"/>
<feature type="transmembrane region" description="Helical" evidence="7">
    <location>
        <begin position="80"/>
        <end position="104"/>
    </location>
</feature>
<keyword evidence="6 7" id="KW-0472">Membrane</keyword>
<feature type="transmembrane region" description="Helical" evidence="7">
    <location>
        <begin position="277"/>
        <end position="295"/>
    </location>
</feature>
<protein>
    <submittedName>
        <fullName evidence="9">Carbon starvation protein A</fullName>
    </submittedName>
</protein>
<keyword evidence="3" id="KW-1003">Cell membrane</keyword>
<reference evidence="9 10" key="1">
    <citation type="submission" date="2018-06" db="EMBL/GenBank/DDBJ databases">
        <authorList>
            <consortium name="Pathogen Informatics"/>
            <person name="Doyle S."/>
        </authorList>
    </citation>
    <scope>NUCLEOTIDE SEQUENCE [LARGE SCALE GENOMIC DNA]</scope>
    <source>
        <strain evidence="9 10">NCTC9380</strain>
    </source>
</reference>
<evidence type="ECO:0000313" key="9">
    <source>
        <dbReference type="EMBL" id="STY66960.1"/>
    </source>
</evidence>
<comment type="subcellular location">
    <subcellularLocation>
        <location evidence="1">Cell membrane</location>
        <topology evidence="1">Multi-pass membrane protein</topology>
    </subcellularLocation>
</comment>
<feature type="transmembrane region" description="Helical" evidence="7">
    <location>
        <begin position="494"/>
        <end position="514"/>
    </location>
</feature>
<evidence type="ECO:0000256" key="7">
    <source>
        <dbReference type="SAM" id="Phobius"/>
    </source>
</evidence>
<dbReference type="RefSeq" id="WP_115262480.1">
    <property type="nucleotide sequence ID" value="NZ_CP097337.1"/>
</dbReference>
<keyword evidence="5 7" id="KW-1133">Transmembrane helix</keyword>
<keyword evidence="4 7" id="KW-0812">Transmembrane</keyword>
<evidence type="ECO:0000256" key="2">
    <source>
        <dbReference type="ARBA" id="ARBA00007755"/>
    </source>
</evidence>
<dbReference type="PANTHER" id="PTHR30252">
    <property type="entry name" value="INNER MEMBRANE PEPTIDE TRANSPORTER"/>
    <property type="match status" value="1"/>
</dbReference>
<evidence type="ECO:0000256" key="5">
    <source>
        <dbReference type="ARBA" id="ARBA00022989"/>
    </source>
</evidence>
<feature type="transmembrane region" description="Helical" evidence="7">
    <location>
        <begin position="464"/>
        <end position="482"/>
    </location>
</feature>
<feature type="transmembrane region" description="Helical" evidence="7">
    <location>
        <begin position="125"/>
        <end position="145"/>
    </location>
</feature>
<organism evidence="9 10">
    <name type="scientific">Mannheimia haemolytica</name>
    <name type="common">Pasteurella haemolytica</name>
    <dbReference type="NCBI Taxonomy" id="75985"/>
    <lineage>
        <taxon>Bacteria</taxon>
        <taxon>Pseudomonadati</taxon>
        <taxon>Pseudomonadota</taxon>
        <taxon>Gammaproteobacteria</taxon>
        <taxon>Pasteurellales</taxon>
        <taxon>Pasteurellaceae</taxon>
        <taxon>Mannheimia</taxon>
    </lineage>
</organism>
<feature type="transmembrane region" description="Helical" evidence="7">
    <location>
        <begin position="219"/>
        <end position="239"/>
    </location>
</feature>
<name>A0A378NEY0_MANHA</name>
<evidence type="ECO:0000256" key="4">
    <source>
        <dbReference type="ARBA" id="ARBA00022692"/>
    </source>
</evidence>
<dbReference type="PANTHER" id="PTHR30252:SF4">
    <property type="entry name" value="CARBON STARVATION"/>
    <property type="match status" value="1"/>
</dbReference>
<dbReference type="Pfam" id="PF02554">
    <property type="entry name" value="CstA"/>
    <property type="match status" value="1"/>
</dbReference>
<feature type="transmembrane region" description="Helical" evidence="7">
    <location>
        <begin position="363"/>
        <end position="384"/>
    </location>
</feature>
<dbReference type="InterPro" id="IPR003706">
    <property type="entry name" value="CstA_N"/>
</dbReference>
<dbReference type="Proteomes" id="UP000254031">
    <property type="component" value="Unassembled WGS sequence"/>
</dbReference>
<gene>
    <name evidence="9" type="primary">cstA</name>
    <name evidence="9" type="ORF">NCTC9380_02292</name>
</gene>
<evidence type="ECO:0000256" key="3">
    <source>
        <dbReference type="ARBA" id="ARBA00022475"/>
    </source>
</evidence>
<sequence>MLWFFFCVAVLVLGYFTYGKIIEKIFVINPKRSTPAYSMNDGVDYMPMSKTKIWLIQLLNIAGTGPIFGPILGALYGPVAMLWIVIGCIFAGAVHDYFCGMLSIRNGGATMPNLAGKFLGRPVKLFINVMALILLLLVGVVFVASPAQLLSTITMDIAGATQSAMELGDVEAIKESVASGGVTVWGMDKATVISVWTLIIFAYYILATLLPVDKIIGRIYPFFGALLLFMSVGMVYGLVSAHLSATDPIDFFRTVNANGQGLTWEKFTQNFQVKGDVPIWPLLFLTISCGALSGFHATQTPLMARCAQNEKEGRFIFYGAMITEGVIALVWCAVGLSFYENPQALQDAISAGSPSKVVYDSSLHFLGFIGGIFAVLGVVVLPITSGDTAFRAARLQLAEIFGLEQRTLVKRLYIAVPLFVLGFIVSKVDFSVLWRYFTWANQMTAMVMLWTAAGYLYRYKKFHWVCSIPAWFITTVCATYLANNKIGFGLDYELSVYIGFAITVVCVICFFAFLKPSEARDEDAYVTN</sequence>
<dbReference type="GO" id="GO:0009267">
    <property type="term" value="P:cellular response to starvation"/>
    <property type="evidence" value="ECO:0007669"/>
    <property type="project" value="InterPro"/>
</dbReference>
<dbReference type="EMBL" id="UGPL01000006">
    <property type="protein sequence ID" value="STY66960.1"/>
    <property type="molecule type" value="Genomic_DNA"/>
</dbReference>
<evidence type="ECO:0000256" key="6">
    <source>
        <dbReference type="ARBA" id="ARBA00023136"/>
    </source>
</evidence>